<dbReference type="PANTHER" id="PTHR16458">
    <property type="entry name" value="GLYCINE N-METHYLTRANSFERASE"/>
    <property type="match status" value="1"/>
</dbReference>
<keyword evidence="6" id="KW-1185">Reference proteome</keyword>
<dbReference type="GO" id="GO:0006730">
    <property type="term" value="P:one-carbon metabolic process"/>
    <property type="evidence" value="ECO:0007669"/>
    <property type="project" value="TreeGrafter"/>
</dbReference>
<dbReference type="OrthoDB" id="9791837at2"/>
<protein>
    <submittedName>
        <fullName evidence="5">Methyltransferase family protein</fullName>
    </submittedName>
</protein>
<accession>A0A318XKQ9</accession>
<dbReference type="AlphaFoldDB" id="A0A318XKQ9"/>
<comment type="caution">
    <text evidence="5">The sequence shown here is derived from an EMBL/GenBank/DDBJ whole genome shotgun (WGS) entry which is preliminary data.</text>
</comment>
<dbReference type="GO" id="GO:0006111">
    <property type="term" value="P:regulation of gluconeogenesis"/>
    <property type="evidence" value="ECO:0007669"/>
    <property type="project" value="TreeGrafter"/>
</dbReference>
<dbReference type="GO" id="GO:1904047">
    <property type="term" value="F:S-adenosyl-L-methionine binding"/>
    <property type="evidence" value="ECO:0007669"/>
    <property type="project" value="TreeGrafter"/>
</dbReference>
<keyword evidence="1 5" id="KW-0489">Methyltransferase</keyword>
<dbReference type="GO" id="GO:1901052">
    <property type="term" value="P:sarcosine metabolic process"/>
    <property type="evidence" value="ECO:0007669"/>
    <property type="project" value="TreeGrafter"/>
</dbReference>
<dbReference type="GO" id="GO:0032259">
    <property type="term" value="P:methylation"/>
    <property type="evidence" value="ECO:0007669"/>
    <property type="project" value="UniProtKB-KW"/>
</dbReference>
<evidence type="ECO:0000259" key="4">
    <source>
        <dbReference type="Pfam" id="PF13649"/>
    </source>
</evidence>
<dbReference type="Pfam" id="PF13649">
    <property type="entry name" value="Methyltransf_25"/>
    <property type="match status" value="1"/>
</dbReference>
<evidence type="ECO:0000313" key="5">
    <source>
        <dbReference type="EMBL" id="PYG87770.1"/>
    </source>
</evidence>
<organism evidence="5 6">
    <name type="scientific">Ruminiclostridium sufflavum DSM 19573</name>
    <dbReference type="NCBI Taxonomy" id="1121337"/>
    <lineage>
        <taxon>Bacteria</taxon>
        <taxon>Bacillati</taxon>
        <taxon>Bacillota</taxon>
        <taxon>Clostridia</taxon>
        <taxon>Eubacteriales</taxon>
        <taxon>Oscillospiraceae</taxon>
        <taxon>Ruminiclostridium</taxon>
    </lineage>
</organism>
<dbReference type="GO" id="GO:0046498">
    <property type="term" value="P:S-adenosylhomocysteine metabolic process"/>
    <property type="evidence" value="ECO:0007669"/>
    <property type="project" value="TreeGrafter"/>
</dbReference>
<dbReference type="GO" id="GO:0051289">
    <property type="term" value="P:protein homotetramerization"/>
    <property type="evidence" value="ECO:0007669"/>
    <property type="project" value="TreeGrafter"/>
</dbReference>
<dbReference type="GO" id="GO:0005829">
    <property type="term" value="C:cytosol"/>
    <property type="evidence" value="ECO:0007669"/>
    <property type="project" value="TreeGrafter"/>
</dbReference>
<dbReference type="Gene3D" id="3.40.50.150">
    <property type="entry name" value="Vaccinia Virus protein VP39"/>
    <property type="match status" value="1"/>
</dbReference>
<dbReference type="InterPro" id="IPR014369">
    <property type="entry name" value="Gly/Sar_N_MeTrfase"/>
</dbReference>
<dbReference type="EMBL" id="QKMR01000009">
    <property type="protein sequence ID" value="PYG87770.1"/>
    <property type="molecule type" value="Genomic_DNA"/>
</dbReference>
<dbReference type="InterPro" id="IPR041698">
    <property type="entry name" value="Methyltransf_25"/>
</dbReference>
<dbReference type="CDD" id="cd02440">
    <property type="entry name" value="AdoMet_MTases"/>
    <property type="match status" value="1"/>
</dbReference>
<dbReference type="SUPFAM" id="SSF53335">
    <property type="entry name" value="S-adenosyl-L-methionine-dependent methyltransferases"/>
    <property type="match status" value="1"/>
</dbReference>
<dbReference type="Proteomes" id="UP000248132">
    <property type="component" value="Unassembled WGS sequence"/>
</dbReference>
<evidence type="ECO:0000256" key="2">
    <source>
        <dbReference type="ARBA" id="ARBA00022679"/>
    </source>
</evidence>
<evidence type="ECO:0000256" key="3">
    <source>
        <dbReference type="ARBA" id="ARBA00022691"/>
    </source>
</evidence>
<dbReference type="GO" id="GO:0042802">
    <property type="term" value="F:identical protein binding"/>
    <property type="evidence" value="ECO:0007669"/>
    <property type="project" value="TreeGrafter"/>
</dbReference>
<sequence length="241" mass="27044">MGFYEQISQYYDSIFPIGEEQIEFLKEAAGAPPKAVLDIACGTGGYSLELAGQGYAVTAADLDAEMIRQLRLKAEKGRYSIESIQSDMLELEGHISDKFDMVFCIGNSVVHLNSLLEIRSFIFSTRKYLKAGGKLVIQIINFDRILLRDIKGLPSIADEKTGLYFERSYFRNKQENALSFKTVLTVDGKSFENEIPLYPLTEDELVQAVRDAGFETIKPYGDFKGSAFDKCNSYMLVICAE</sequence>
<keyword evidence="3" id="KW-0949">S-adenosyl-L-methionine</keyword>
<dbReference type="RefSeq" id="WP_110461830.1">
    <property type="nucleotide sequence ID" value="NZ_QKMR01000009.1"/>
</dbReference>
<evidence type="ECO:0000256" key="1">
    <source>
        <dbReference type="ARBA" id="ARBA00022603"/>
    </source>
</evidence>
<dbReference type="GO" id="GO:0046500">
    <property type="term" value="P:S-adenosylmethionine metabolic process"/>
    <property type="evidence" value="ECO:0007669"/>
    <property type="project" value="TreeGrafter"/>
</dbReference>
<gene>
    <name evidence="5" type="ORF">LY28_01790</name>
</gene>
<dbReference type="GO" id="GO:0016594">
    <property type="term" value="F:glycine binding"/>
    <property type="evidence" value="ECO:0007669"/>
    <property type="project" value="TreeGrafter"/>
</dbReference>
<dbReference type="PANTHER" id="PTHR16458:SF2">
    <property type="entry name" value="GLYCINE N-METHYLTRANSFERASE"/>
    <property type="match status" value="1"/>
</dbReference>
<proteinExistence type="predicted"/>
<dbReference type="Gene3D" id="2.20.25.110">
    <property type="entry name" value="S-adenosyl-L-methionine-dependent methyltransferases"/>
    <property type="match status" value="1"/>
</dbReference>
<evidence type="ECO:0000313" key="6">
    <source>
        <dbReference type="Proteomes" id="UP000248132"/>
    </source>
</evidence>
<feature type="domain" description="Methyltransferase" evidence="4">
    <location>
        <begin position="36"/>
        <end position="133"/>
    </location>
</feature>
<name>A0A318XKQ9_9FIRM</name>
<dbReference type="GO" id="GO:0017174">
    <property type="term" value="F:glycine N-methyltransferase activity"/>
    <property type="evidence" value="ECO:0007669"/>
    <property type="project" value="InterPro"/>
</dbReference>
<keyword evidence="2 5" id="KW-0808">Transferase</keyword>
<dbReference type="InterPro" id="IPR029063">
    <property type="entry name" value="SAM-dependent_MTases_sf"/>
</dbReference>
<reference evidence="5 6" key="1">
    <citation type="submission" date="2018-06" db="EMBL/GenBank/DDBJ databases">
        <title>Genomic Encyclopedia of Type Strains, Phase I: the one thousand microbial genomes (KMG-I) project.</title>
        <authorList>
            <person name="Kyrpides N."/>
        </authorList>
    </citation>
    <scope>NUCLEOTIDE SEQUENCE [LARGE SCALE GENOMIC DNA]</scope>
    <source>
        <strain evidence="5 6">DSM 19573</strain>
    </source>
</reference>